<dbReference type="EMBL" id="LJZO01000024">
    <property type="protein sequence ID" value="ROV95321.1"/>
    <property type="molecule type" value="Genomic_DNA"/>
</dbReference>
<dbReference type="Gene3D" id="3.40.50.720">
    <property type="entry name" value="NAD(P)-binding Rossmann-like Domain"/>
    <property type="match status" value="1"/>
</dbReference>
<dbReference type="InterPro" id="IPR036291">
    <property type="entry name" value="NAD(P)-bd_dom_sf"/>
</dbReference>
<evidence type="ECO:0000313" key="1">
    <source>
        <dbReference type="EMBL" id="ROV95321.1"/>
    </source>
</evidence>
<dbReference type="InterPro" id="IPR011051">
    <property type="entry name" value="RmlC_Cupin_sf"/>
</dbReference>
<dbReference type="AlphaFoldDB" id="A0A423VW73"/>
<accession>A0A423VW73</accession>
<dbReference type="SUPFAM" id="SSF51735">
    <property type="entry name" value="NAD(P)-binding Rossmann-fold domains"/>
    <property type="match status" value="1"/>
</dbReference>
<dbReference type="PANTHER" id="PTHR43647:SF4">
    <property type="entry name" value="KETOREDUCTASE (KR) DOMAIN-CONTAINING PROTEIN"/>
    <property type="match status" value="1"/>
</dbReference>
<gene>
    <name evidence="1" type="ORF">VSDG_06092</name>
</gene>
<dbReference type="GO" id="GO:0005811">
    <property type="term" value="C:lipid droplet"/>
    <property type="evidence" value="ECO:0007669"/>
    <property type="project" value="TreeGrafter"/>
</dbReference>
<dbReference type="PANTHER" id="PTHR43647">
    <property type="entry name" value="DEHYDROGENASE"/>
    <property type="match status" value="1"/>
</dbReference>
<dbReference type="Gene3D" id="2.60.120.10">
    <property type="entry name" value="Jelly Rolls"/>
    <property type="match status" value="1"/>
</dbReference>
<dbReference type="GO" id="GO:0005789">
    <property type="term" value="C:endoplasmic reticulum membrane"/>
    <property type="evidence" value="ECO:0007669"/>
    <property type="project" value="TreeGrafter"/>
</dbReference>
<dbReference type="Proteomes" id="UP000284375">
    <property type="component" value="Unassembled WGS sequence"/>
</dbReference>
<comment type="caution">
    <text evidence="1">The sequence shown here is derived from an EMBL/GenBank/DDBJ whole genome shotgun (WGS) entry which is preliminary data.</text>
</comment>
<dbReference type="GO" id="GO:0005741">
    <property type="term" value="C:mitochondrial outer membrane"/>
    <property type="evidence" value="ECO:0007669"/>
    <property type="project" value="TreeGrafter"/>
</dbReference>
<dbReference type="InterPro" id="IPR051593">
    <property type="entry name" value="Ergosterol_Biosynth_ERG27"/>
</dbReference>
<sequence>MSTTEGTVVLTGANGSAGLHASEHLLKHYSHLTIVCTVRNATDDDPNTQKLRKVISLFPNAKVSIHELDFSTLTAVHEFADTLASDIAAHRYPPLTTIICNAAYWNLVAPPVLTVDGWEKGIQIGHIAQVALVLRLLESYGPDGGRVEMISSILHYRKKTPLSPYLPDIPADLGDLVHPPDDANKLGRGYTAYSNVKLINTVWAYSLNRYLQQNPKFHKISAVAMNPGNLFDSRVYATNTPLKVKAMMHYMITPLVPLIRLLGNRDFRSVKEAGKDMVELAVNKSFEGAQGYYTFLKEDQPDPVVLDKTKQELVWVKSAECLDGAVSTRVVNHPGREFAFDVTLDLVKGAELFKQKPPLHFHVSQDEYFQVLEGTAILEYGGQQHELSKDSPPFTIRAWENHRTYPLRADQGKNIVRFLLSADQIPKKAFKLNTLFFENWYRYQEEVIMNNGTFSLLQILNV</sequence>
<dbReference type="STRING" id="252740.A0A423VW73"/>
<protein>
    <submittedName>
        <fullName evidence="1">Uncharacterized protein</fullName>
    </submittedName>
</protein>
<reference evidence="1 2" key="1">
    <citation type="submission" date="2015-09" db="EMBL/GenBank/DDBJ databases">
        <title>Host preference determinants of Valsa canker pathogens revealed by comparative genomics.</title>
        <authorList>
            <person name="Yin Z."/>
            <person name="Huang L."/>
        </authorList>
    </citation>
    <scope>NUCLEOTIDE SEQUENCE [LARGE SCALE GENOMIC DNA]</scope>
    <source>
        <strain evidence="1 2">YSFL</strain>
    </source>
</reference>
<keyword evidence="2" id="KW-1185">Reference proteome</keyword>
<evidence type="ECO:0000313" key="2">
    <source>
        <dbReference type="Proteomes" id="UP000284375"/>
    </source>
</evidence>
<proteinExistence type="predicted"/>
<dbReference type="GO" id="GO:0000253">
    <property type="term" value="F:3-beta-hydroxysteroid 3-dehydrogenase (NADP+) activity"/>
    <property type="evidence" value="ECO:0007669"/>
    <property type="project" value="TreeGrafter"/>
</dbReference>
<dbReference type="CDD" id="cd02208">
    <property type="entry name" value="cupin_RmlC-like"/>
    <property type="match status" value="1"/>
</dbReference>
<dbReference type="InterPro" id="IPR014710">
    <property type="entry name" value="RmlC-like_jellyroll"/>
</dbReference>
<name>A0A423VW73_CYTCH</name>
<dbReference type="SUPFAM" id="SSF51182">
    <property type="entry name" value="RmlC-like cupins"/>
    <property type="match status" value="1"/>
</dbReference>
<dbReference type="OrthoDB" id="191139at2759"/>
<organism evidence="1 2">
    <name type="scientific">Cytospora chrysosperma</name>
    <name type="common">Cytospora canker fungus</name>
    <name type="synonym">Sphaeria chrysosperma</name>
    <dbReference type="NCBI Taxonomy" id="252740"/>
    <lineage>
        <taxon>Eukaryota</taxon>
        <taxon>Fungi</taxon>
        <taxon>Dikarya</taxon>
        <taxon>Ascomycota</taxon>
        <taxon>Pezizomycotina</taxon>
        <taxon>Sordariomycetes</taxon>
        <taxon>Sordariomycetidae</taxon>
        <taxon>Diaporthales</taxon>
        <taxon>Cytosporaceae</taxon>
        <taxon>Cytospora</taxon>
    </lineage>
</organism>